<reference evidence="7 8" key="1">
    <citation type="submission" date="2023-10" db="EMBL/GenBank/DDBJ databases">
        <title>Genomes of two closely related lineages of the louse Polyplax serrata with different host specificities.</title>
        <authorList>
            <person name="Martinu J."/>
            <person name="Tarabai H."/>
            <person name="Stefka J."/>
            <person name="Hypsa V."/>
        </authorList>
    </citation>
    <scope>NUCLEOTIDE SEQUENCE [LARGE SCALE GENOMIC DNA]</scope>
    <source>
        <strain evidence="7">HR10_N</strain>
    </source>
</reference>
<dbReference type="EMBL" id="JAWJWE010000038">
    <property type="protein sequence ID" value="KAK6622740.1"/>
    <property type="molecule type" value="Genomic_DNA"/>
</dbReference>
<feature type="transmembrane region" description="Helical" evidence="6">
    <location>
        <begin position="455"/>
        <end position="475"/>
    </location>
</feature>
<dbReference type="GO" id="GO:0140410">
    <property type="term" value="F:monoatomic cation:bicarbonate symporter activity"/>
    <property type="evidence" value="ECO:0007669"/>
    <property type="project" value="TreeGrafter"/>
</dbReference>
<feature type="transmembrane region" description="Helical" evidence="6">
    <location>
        <begin position="218"/>
        <end position="238"/>
    </location>
</feature>
<evidence type="ECO:0000256" key="5">
    <source>
        <dbReference type="ARBA" id="ARBA00023136"/>
    </source>
</evidence>
<name>A0AAN8NTV0_POLSC</name>
<dbReference type="PANTHER" id="PTHR12191:SF37">
    <property type="entry name" value="ZINC TRANSPORTER FOI"/>
    <property type="match status" value="1"/>
</dbReference>
<evidence type="ECO:0000256" key="4">
    <source>
        <dbReference type="ARBA" id="ARBA00022989"/>
    </source>
</evidence>
<dbReference type="AlphaFoldDB" id="A0AAN8NTV0"/>
<dbReference type="Proteomes" id="UP001372834">
    <property type="component" value="Unassembled WGS sequence"/>
</dbReference>
<feature type="transmembrane region" description="Helical" evidence="6">
    <location>
        <begin position="328"/>
        <end position="348"/>
    </location>
</feature>
<evidence type="ECO:0000256" key="3">
    <source>
        <dbReference type="ARBA" id="ARBA00022692"/>
    </source>
</evidence>
<evidence type="ECO:0000256" key="2">
    <source>
        <dbReference type="ARBA" id="ARBA00006939"/>
    </source>
</evidence>
<dbReference type="GO" id="GO:0030003">
    <property type="term" value="P:intracellular monoatomic cation homeostasis"/>
    <property type="evidence" value="ECO:0007669"/>
    <property type="project" value="TreeGrafter"/>
</dbReference>
<feature type="transmembrane region" description="Helical" evidence="6">
    <location>
        <begin position="184"/>
        <end position="206"/>
    </location>
</feature>
<evidence type="ECO:0000313" key="8">
    <source>
        <dbReference type="Proteomes" id="UP001372834"/>
    </source>
</evidence>
<dbReference type="GO" id="GO:0005886">
    <property type="term" value="C:plasma membrane"/>
    <property type="evidence" value="ECO:0007669"/>
    <property type="project" value="TreeGrafter"/>
</dbReference>
<organism evidence="7 8">
    <name type="scientific">Polyplax serrata</name>
    <name type="common">Common mouse louse</name>
    <dbReference type="NCBI Taxonomy" id="468196"/>
    <lineage>
        <taxon>Eukaryota</taxon>
        <taxon>Metazoa</taxon>
        <taxon>Ecdysozoa</taxon>
        <taxon>Arthropoda</taxon>
        <taxon>Hexapoda</taxon>
        <taxon>Insecta</taxon>
        <taxon>Pterygota</taxon>
        <taxon>Neoptera</taxon>
        <taxon>Paraneoptera</taxon>
        <taxon>Psocodea</taxon>
        <taxon>Troctomorpha</taxon>
        <taxon>Phthiraptera</taxon>
        <taxon>Anoplura</taxon>
        <taxon>Polyplacidae</taxon>
        <taxon>Polyplax</taxon>
    </lineage>
</organism>
<feature type="transmembrane region" description="Helical" evidence="6">
    <location>
        <begin position="481"/>
        <end position="498"/>
    </location>
</feature>
<dbReference type="PANTHER" id="PTHR12191">
    <property type="entry name" value="SOLUTE CARRIER FAMILY 39"/>
    <property type="match status" value="1"/>
</dbReference>
<comment type="caution">
    <text evidence="7">The sequence shown here is derived from an EMBL/GenBank/DDBJ whole genome shotgun (WGS) entry which is preliminary data.</text>
</comment>
<comment type="subcellular location">
    <subcellularLocation>
        <location evidence="1">Membrane</location>
        <topology evidence="1">Multi-pass membrane protein</topology>
    </subcellularLocation>
</comment>
<keyword evidence="5 6" id="KW-0472">Membrane</keyword>
<protein>
    <submittedName>
        <fullName evidence="7">Uncharacterized protein</fullName>
    </submittedName>
</protein>
<keyword evidence="4 6" id="KW-1133">Transmembrane helix</keyword>
<evidence type="ECO:0000313" key="7">
    <source>
        <dbReference type="EMBL" id="KAK6622740.1"/>
    </source>
</evidence>
<dbReference type="GO" id="GO:0071578">
    <property type="term" value="P:zinc ion import across plasma membrane"/>
    <property type="evidence" value="ECO:0007669"/>
    <property type="project" value="TreeGrafter"/>
</dbReference>
<comment type="similarity">
    <text evidence="2">Belongs to the ZIP transporter (TC 2.A.5) family.</text>
</comment>
<evidence type="ECO:0000256" key="1">
    <source>
        <dbReference type="ARBA" id="ARBA00004141"/>
    </source>
</evidence>
<sequence>MIFCSVSGSEVLDDDLDDFNNAFFVSMIFDKYGHNNSITYEGFEHLLENLGLGKLKFETNHDVSLHKVNGTFMEFHDELSLHRHNHDALNSTDDSNPERKRRNLMTDEGAMRNHVAKVVKRKCLTPQDILITFGLRPYHDAVISPAKYLQICPAIIYELDEKLCQASGDDSVELSEKPKDYHLVWIYATISILVMGVSGILCVFLVPIFKNNSDTSLIQFLVSLAAGTLCGDALIHLLPQKIVKAEKLRQSAFVAFIDGVKIETQYLLRALSEKANSKKTCSNGSAVESAIDYGVQNTLFSSPRYGMQVFSTFEHQVSHSGHSDSTSIFKGSTALLAVLVFFVIESLIKEIKPQKKKSFERVNELDGILQGDEIERAPNYEHNHEEGGIKSVAWMAIMGDVLHNVTDGLSIGAAFTSKLSTGFASSIAIFCHELPHELGDYAILLASGMSVRKSLFYNILSSMFSLTGMVVGILLGEFENAALWINAFTAGSFLYIALTDLFKENSKDMDYCINFVS</sequence>
<dbReference type="Pfam" id="PF02535">
    <property type="entry name" value="Zip"/>
    <property type="match status" value="2"/>
</dbReference>
<keyword evidence="3 6" id="KW-0812">Transmembrane</keyword>
<dbReference type="GO" id="GO:0005385">
    <property type="term" value="F:zinc ion transmembrane transporter activity"/>
    <property type="evidence" value="ECO:0007669"/>
    <property type="project" value="TreeGrafter"/>
</dbReference>
<proteinExistence type="inferred from homology"/>
<dbReference type="InterPro" id="IPR050799">
    <property type="entry name" value="ZIP_Transporter"/>
</dbReference>
<dbReference type="InterPro" id="IPR003689">
    <property type="entry name" value="ZIP"/>
</dbReference>
<evidence type="ECO:0000256" key="6">
    <source>
        <dbReference type="SAM" id="Phobius"/>
    </source>
</evidence>
<gene>
    <name evidence="7" type="ORF">RUM43_008583</name>
</gene>
<accession>A0AAN8NTV0</accession>